<reference evidence="2 3" key="1">
    <citation type="submission" date="2021-01" db="EMBL/GenBank/DDBJ databases">
        <title>Genomic Encyclopedia of Type Strains, Phase IV (KMG-IV): sequencing the most valuable type-strain genomes for metagenomic binning, comparative biology and taxonomic classification.</title>
        <authorList>
            <person name="Goeker M."/>
        </authorList>
    </citation>
    <scope>NUCLEOTIDE SEQUENCE [LARGE SCALE GENOMIC DNA]</scope>
    <source>
        <strain evidence="2 3">DSM 25890</strain>
    </source>
</reference>
<dbReference type="EMBL" id="JAFBEE010000010">
    <property type="protein sequence ID" value="MBM7615209.1"/>
    <property type="molecule type" value="Genomic_DNA"/>
</dbReference>
<organism evidence="2 3">
    <name type="scientific">Alkaliphilus hydrothermalis</name>
    <dbReference type="NCBI Taxonomy" id="1482730"/>
    <lineage>
        <taxon>Bacteria</taxon>
        <taxon>Bacillati</taxon>
        <taxon>Bacillota</taxon>
        <taxon>Clostridia</taxon>
        <taxon>Peptostreptococcales</taxon>
        <taxon>Natronincolaceae</taxon>
        <taxon>Alkaliphilus</taxon>
    </lineage>
</organism>
<accession>A0ABS2NQH8</accession>
<evidence type="ECO:0000256" key="1">
    <source>
        <dbReference type="SAM" id="MobiDB-lite"/>
    </source>
</evidence>
<gene>
    <name evidence="2" type="ORF">JOC73_001771</name>
</gene>
<dbReference type="RefSeq" id="WP_204402140.1">
    <property type="nucleotide sequence ID" value="NZ_JAFBEE010000010.1"/>
</dbReference>
<keyword evidence="3" id="KW-1185">Reference proteome</keyword>
<sequence length="117" mass="13245">MSIKDIFDKMSIGKKKQYDCIKVSLFGLEIVVKRITDPEIPHEVTVVTPRAELREKYDENNRLIEKEVILNSITVVHAPRHPLAGPPSPPPEIPARSVNFIPKDTKGTDDKNFTLKT</sequence>
<evidence type="ECO:0000313" key="2">
    <source>
        <dbReference type="EMBL" id="MBM7615209.1"/>
    </source>
</evidence>
<feature type="region of interest" description="Disordered" evidence="1">
    <location>
        <begin position="80"/>
        <end position="117"/>
    </location>
</feature>
<protein>
    <submittedName>
        <fullName evidence="2">Uncharacterized protein</fullName>
    </submittedName>
</protein>
<comment type="caution">
    <text evidence="2">The sequence shown here is derived from an EMBL/GenBank/DDBJ whole genome shotgun (WGS) entry which is preliminary data.</text>
</comment>
<feature type="compositionally biased region" description="Pro residues" evidence="1">
    <location>
        <begin position="84"/>
        <end position="93"/>
    </location>
</feature>
<name>A0ABS2NQH8_9FIRM</name>
<feature type="compositionally biased region" description="Basic and acidic residues" evidence="1">
    <location>
        <begin position="103"/>
        <end position="117"/>
    </location>
</feature>
<proteinExistence type="predicted"/>
<dbReference type="Proteomes" id="UP001314796">
    <property type="component" value="Unassembled WGS sequence"/>
</dbReference>
<evidence type="ECO:0000313" key="3">
    <source>
        <dbReference type="Proteomes" id="UP001314796"/>
    </source>
</evidence>